<keyword evidence="2" id="KW-1185">Reference proteome</keyword>
<protein>
    <submittedName>
        <fullName evidence="1">Uncharacterized protein</fullName>
    </submittedName>
</protein>
<gene>
    <name evidence="1" type="ORF">QBC46DRAFT_373020</name>
</gene>
<comment type="caution">
    <text evidence="1">The sequence shown here is derived from an EMBL/GenBank/DDBJ whole genome shotgun (WGS) entry which is preliminary data.</text>
</comment>
<dbReference type="Proteomes" id="UP001303473">
    <property type="component" value="Unassembled WGS sequence"/>
</dbReference>
<name>A0AAN6S9N6_9PEZI</name>
<evidence type="ECO:0000313" key="2">
    <source>
        <dbReference type="Proteomes" id="UP001303473"/>
    </source>
</evidence>
<reference evidence="2" key="1">
    <citation type="journal article" date="2023" name="Mol. Phylogenet. Evol.">
        <title>Genome-scale phylogeny and comparative genomics of the fungal order Sordariales.</title>
        <authorList>
            <person name="Hensen N."/>
            <person name="Bonometti L."/>
            <person name="Westerberg I."/>
            <person name="Brannstrom I.O."/>
            <person name="Guillou S."/>
            <person name="Cros-Aarteil S."/>
            <person name="Calhoun S."/>
            <person name="Haridas S."/>
            <person name="Kuo A."/>
            <person name="Mondo S."/>
            <person name="Pangilinan J."/>
            <person name="Riley R."/>
            <person name="LaButti K."/>
            <person name="Andreopoulos B."/>
            <person name="Lipzen A."/>
            <person name="Chen C."/>
            <person name="Yan M."/>
            <person name="Daum C."/>
            <person name="Ng V."/>
            <person name="Clum A."/>
            <person name="Steindorff A."/>
            <person name="Ohm R.A."/>
            <person name="Martin F."/>
            <person name="Silar P."/>
            <person name="Natvig D.O."/>
            <person name="Lalanne C."/>
            <person name="Gautier V."/>
            <person name="Ament-Velasquez S.L."/>
            <person name="Kruys A."/>
            <person name="Hutchinson M.I."/>
            <person name="Powell A.J."/>
            <person name="Barry K."/>
            <person name="Miller A.N."/>
            <person name="Grigoriev I.V."/>
            <person name="Debuchy R."/>
            <person name="Gladieux P."/>
            <person name="Hiltunen Thoren M."/>
            <person name="Johannesson H."/>
        </authorList>
    </citation>
    <scope>NUCLEOTIDE SEQUENCE [LARGE SCALE GENOMIC DNA]</scope>
    <source>
        <strain evidence="2">CBS 340.73</strain>
    </source>
</reference>
<proteinExistence type="predicted"/>
<dbReference type="EMBL" id="MU853756">
    <property type="protein sequence ID" value="KAK3945183.1"/>
    <property type="molecule type" value="Genomic_DNA"/>
</dbReference>
<sequence length="87" mass="10279">MKRYGRSLSSRSGRDFFWSACVFLFFLRLVTLLQFAEVYYYEIPCVCNSTDLFTYPAARPKRREERSTADISHMLLLLEFIIMLCSS</sequence>
<dbReference type="AlphaFoldDB" id="A0AAN6S9N6"/>
<organism evidence="1 2">
    <name type="scientific">Diplogelasinospora grovesii</name>
    <dbReference type="NCBI Taxonomy" id="303347"/>
    <lineage>
        <taxon>Eukaryota</taxon>
        <taxon>Fungi</taxon>
        <taxon>Dikarya</taxon>
        <taxon>Ascomycota</taxon>
        <taxon>Pezizomycotina</taxon>
        <taxon>Sordariomycetes</taxon>
        <taxon>Sordariomycetidae</taxon>
        <taxon>Sordariales</taxon>
        <taxon>Diplogelasinosporaceae</taxon>
        <taxon>Diplogelasinospora</taxon>
    </lineage>
</organism>
<evidence type="ECO:0000313" key="1">
    <source>
        <dbReference type="EMBL" id="KAK3945183.1"/>
    </source>
</evidence>
<accession>A0AAN6S9N6</accession>